<dbReference type="AlphaFoldDB" id="A0A5C2H8J8"/>
<comment type="subcellular location">
    <subcellularLocation>
        <location evidence="1">Membrane</location>
    </subcellularLocation>
</comment>
<dbReference type="InterPro" id="IPR045063">
    <property type="entry name" value="Dynamin_N"/>
</dbReference>
<keyword evidence="2" id="KW-0547">Nucleotide-binding</keyword>
<keyword evidence="5" id="KW-0472">Membrane</keyword>
<dbReference type="GO" id="GO:0003924">
    <property type="term" value="F:GTPase activity"/>
    <property type="evidence" value="ECO:0007669"/>
    <property type="project" value="InterPro"/>
</dbReference>
<protein>
    <submittedName>
        <fullName evidence="6">GTP-binding protein (Dynamin domain)</fullName>
    </submittedName>
</protein>
<sequence length="677" mass="79641">MSANLKILDSFINEYKQTYVKQEITYDEGLVGDIKRVKDKLLDEKFLPSRQLERILDKQIRKARYPMEVAITGQFSAGKSTFLNALLSKNILPTGITPVTSKVNFINYGEEYKLKITYYSGAQEYAPIETIAEFTDQRKDEMNDIKYLTLYAPMDILKEISFVDTPGLNSQSQSDTDTTRRVLRDVGGIIWLTLIDNAGKQSEVKILEEYMEHFSDKTLCVLNQKDKFTQEQIETTTKYVSEKFSKYFSQVTPISAKMALDSRAHQKDVLIDNNVDAILKDFKNDLKQNIDTGNLDFFGEKYKDFQHKIREIKYSDITENLKLLNDSNIQEVLDFIDNEMRPKAAQAKEHSIKNDLKGICDILIKEYQTIIGVYDALVSVLTDIEESILNEFEEIHKKYNKQLFTIYNSLEAIMEKIAQETYKNIERRKAIRFEESKGGFLKGDKIEKVEYETYWINADNIYKNLFYDDQTIDKMFKRSIKLLKNVELETDEAFREVYRHLRKEVKKWQEPYELLRKHREIASDLEFSNTRHFAAKVYENVLSSYHRAILENISALRKKFAYFNGALSYSYIQTTQATVAHFEQQIHESEELYKKEPTRFSIQHPRQEDIIGKLKANFGFEKIEDFLTSRRNYLFKIVNYSKEQFLEINEDRIKFIKSKEAQYIEKIADLEKIKEEI</sequence>
<keyword evidence="4" id="KW-0342">GTP-binding</keyword>
<dbReference type="InterPro" id="IPR027094">
    <property type="entry name" value="Mitofusin_fam"/>
</dbReference>
<keyword evidence="7" id="KW-1185">Reference proteome</keyword>
<dbReference type="GO" id="GO:0005525">
    <property type="term" value="F:GTP binding"/>
    <property type="evidence" value="ECO:0007669"/>
    <property type="project" value="UniProtKB-KW"/>
</dbReference>
<evidence type="ECO:0000256" key="5">
    <source>
        <dbReference type="ARBA" id="ARBA00023136"/>
    </source>
</evidence>
<dbReference type="OrthoDB" id="9802035at2"/>
<accession>A0A5C2H8J8</accession>
<dbReference type="Pfam" id="PF00350">
    <property type="entry name" value="Dynamin_N"/>
    <property type="match status" value="1"/>
</dbReference>
<reference evidence="7" key="1">
    <citation type="submission" date="2019-09" db="EMBL/GenBank/DDBJ databases">
        <title>Complete genome sequencing of four Arcobacter species reveals a diverse suite of mobile elements.</title>
        <authorList>
            <person name="On S.L.W."/>
            <person name="Miller W.G."/>
            <person name="Biggs P."/>
            <person name="Cornelius A."/>
            <person name="Vandamme P."/>
        </authorList>
    </citation>
    <scope>NUCLEOTIDE SEQUENCE [LARGE SCALE GENOMIC DNA]</scope>
    <source>
        <strain evidence="7">LMG 26638</strain>
    </source>
</reference>
<gene>
    <name evidence="6" type="ORF">APAC_2196</name>
</gene>
<dbReference type="InterPro" id="IPR027417">
    <property type="entry name" value="P-loop_NTPase"/>
</dbReference>
<name>A0A5C2H8J8_9BACT</name>
<evidence type="ECO:0000313" key="6">
    <source>
        <dbReference type="EMBL" id="QEP35257.1"/>
    </source>
</evidence>
<dbReference type="Gene3D" id="3.40.50.300">
    <property type="entry name" value="P-loop containing nucleotide triphosphate hydrolases"/>
    <property type="match status" value="1"/>
</dbReference>
<dbReference type="PANTHER" id="PTHR10465:SF0">
    <property type="entry name" value="SARCALUMENIN"/>
    <property type="match status" value="1"/>
</dbReference>
<dbReference type="GO" id="GO:0016020">
    <property type="term" value="C:membrane"/>
    <property type="evidence" value="ECO:0007669"/>
    <property type="project" value="UniProtKB-SubCell"/>
</dbReference>
<evidence type="ECO:0000313" key="7">
    <source>
        <dbReference type="Proteomes" id="UP000322726"/>
    </source>
</evidence>
<organism evidence="6 7">
    <name type="scientific">Malaciobacter pacificus</name>
    <dbReference type="NCBI Taxonomy" id="1080223"/>
    <lineage>
        <taxon>Bacteria</taxon>
        <taxon>Pseudomonadati</taxon>
        <taxon>Campylobacterota</taxon>
        <taxon>Epsilonproteobacteria</taxon>
        <taxon>Campylobacterales</taxon>
        <taxon>Arcobacteraceae</taxon>
        <taxon>Malaciobacter</taxon>
    </lineage>
</organism>
<dbReference type="EMBL" id="CP035928">
    <property type="protein sequence ID" value="QEP35257.1"/>
    <property type="molecule type" value="Genomic_DNA"/>
</dbReference>
<dbReference type="PANTHER" id="PTHR10465">
    <property type="entry name" value="TRANSMEMBRANE GTPASE FZO1"/>
    <property type="match status" value="1"/>
</dbReference>
<dbReference type="SUPFAM" id="SSF52540">
    <property type="entry name" value="P-loop containing nucleoside triphosphate hydrolases"/>
    <property type="match status" value="1"/>
</dbReference>
<dbReference type="KEGG" id="apai:APAC_2196"/>
<dbReference type="CDD" id="cd09912">
    <property type="entry name" value="DLP_2"/>
    <property type="match status" value="1"/>
</dbReference>
<keyword evidence="3" id="KW-0378">Hydrolase</keyword>
<reference evidence="6 7" key="2">
    <citation type="submission" date="2019-09" db="EMBL/GenBank/DDBJ databases">
        <title>Complete genome sequencing of four Arcobacter species reveals a diverse suite of mobile elements.</title>
        <authorList>
            <person name="Miller W.G."/>
            <person name="Yee E."/>
            <person name="Bono J.L."/>
        </authorList>
    </citation>
    <scope>NUCLEOTIDE SEQUENCE [LARGE SCALE GENOMIC DNA]</scope>
    <source>
        <strain evidence="6 7">LMG 26638</strain>
    </source>
</reference>
<dbReference type="RefSeq" id="WP_130234155.1">
    <property type="nucleotide sequence ID" value="NZ_BMEF01000017.1"/>
</dbReference>
<evidence type="ECO:0000256" key="4">
    <source>
        <dbReference type="ARBA" id="ARBA00023134"/>
    </source>
</evidence>
<evidence type="ECO:0000256" key="2">
    <source>
        <dbReference type="ARBA" id="ARBA00022741"/>
    </source>
</evidence>
<reference evidence="6 7" key="3">
    <citation type="submission" date="2019-09" db="EMBL/GenBank/DDBJ databases">
        <title>Taxonomic note: a critical rebuttal of the proposed division of the genus Arcobacter into six genera, emended descriptions of Arcobacter anaerophilus and the genus Arcobacter, and an assessment of genus-level boundaries for Epsilonproteobacteria using in silico genomic comparator tools.</title>
        <authorList>
            <person name="On S.L.W."/>
            <person name="Miller W.G."/>
            <person name="Biggs P."/>
            <person name="Cornelius A."/>
            <person name="Vandamme P."/>
        </authorList>
    </citation>
    <scope>NUCLEOTIDE SEQUENCE [LARGE SCALE GENOMIC DNA]</scope>
    <source>
        <strain evidence="6 7">LMG 26638</strain>
    </source>
</reference>
<dbReference type="Proteomes" id="UP000322726">
    <property type="component" value="Chromosome"/>
</dbReference>
<proteinExistence type="predicted"/>
<evidence type="ECO:0000256" key="1">
    <source>
        <dbReference type="ARBA" id="ARBA00004370"/>
    </source>
</evidence>
<evidence type="ECO:0000256" key="3">
    <source>
        <dbReference type="ARBA" id="ARBA00022801"/>
    </source>
</evidence>